<reference evidence="2 3" key="1">
    <citation type="journal article" date="2023" name="Arcadia Sci">
        <title>De novo assembly of a long-read Amblyomma americanum tick genome.</title>
        <authorList>
            <person name="Chou S."/>
            <person name="Poskanzer K.E."/>
            <person name="Rollins M."/>
            <person name="Thuy-Boun P.S."/>
        </authorList>
    </citation>
    <scope>NUCLEOTIDE SEQUENCE [LARGE SCALE GENOMIC DNA]</scope>
    <source>
        <strain evidence="2">F_SG_1</strain>
        <tissue evidence="2">Salivary glands</tissue>
    </source>
</reference>
<feature type="compositionally biased region" description="Polar residues" evidence="1">
    <location>
        <begin position="448"/>
        <end position="457"/>
    </location>
</feature>
<name>A0AAQ4DUY1_AMBAM</name>
<organism evidence="2 3">
    <name type="scientific">Amblyomma americanum</name>
    <name type="common">Lone star tick</name>
    <dbReference type="NCBI Taxonomy" id="6943"/>
    <lineage>
        <taxon>Eukaryota</taxon>
        <taxon>Metazoa</taxon>
        <taxon>Ecdysozoa</taxon>
        <taxon>Arthropoda</taxon>
        <taxon>Chelicerata</taxon>
        <taxon>Arachnida</taxon>
        <taxon>Acari</taxon>
        <taxon>Parasitiformes</taxon>
        <taxon>Ixodida</taxon>
        <taxon>Ixodoidea</taxon>
        <taxon>Ixodidae</taxon>
        <taxon>Amblyomminae</taxon>
        <taxon>Amblyomma</taxon>
    </lineage>
</organism>
<feature type="compositionally biased region" description="Polar residues" evidence="1">
    <location>
        <begin position="488"/>
        <end position="498"/>
    </location>
</feature>
<feature type="region of interest" description="Disordered" evidence="1">
    <location>
        <begin position="365"/>
        <end position="585"/>
    </location>
</feature>
<evidence type="ECO:0000256" key="1">
    <source>
        <dbReference type="SAM" id="MobiDB-lite"/>
    </source>
</evidence>
<feature type="region of interest" description="Disordered" evidence="1">
    <location>
        <begin position="1"/>
        <end position="29"/>
    </location>
</feature>
<protein>
    <submittedName>
        <fullName evidence="2">Uncharacterized protein</fullName>
    </submittedName>
</protein>
<dbReference type="AlphaFoldDB" id="A0AAQ4DUY1"/>
<sequence length="605" mass="65164">MSLDSGFKRKRPSHVDECEQLQGDSRTSTADEFQRFYCTSNSFESGWRDDCVDGSDLFGADHGRSAYENSGPSPTPDMDRGRPFQGDWRPSHGPAWSPNLKPMQPSETGRGPQWRSAFMGGTCVVQPENPFILEQGASVATRTGQRVISDREIAQAEVDGEPELCGGTQILEDASLSSQKRLQVHSLDSGALGTLFASPDNDRLFHGGTTYRLSKEESSPPIRQSDTAVYVEVVNAGNNLAPEDFRKCRSDALVQPSSYDRDACVQVHHASGDSQRKEMNASFSVNDQRPNGTEGKAVATIADTDAERTGNSGRAAPFPDPLATIIGPAKDVNAMSSNWLQSSFPAEGSVSSMLAGDELQTAQAPDRFTETTEEPCSSADAAPSKELSFWEPETECMASTDAPAVELSFSQPETMPVPSTGAPAVESNFWERETESMASTDAPAMDPSFSQPDTTPVASKDAAAAESNLWERETESMESTDAPAVELSLSQPETTPVASTDAPAAESNLWERETESMASTDAPAMELSFSQPEITPVASTDPPAAKSNLWERETESMASTDAPAVELSFSQPETSPVASTDAPAAASNLWERETVYGTLSFWRPW</sequence>
<dbReference type="EMBL" id="JARKHS020026510">
    <property type="protein sequence ID" value="KAK8766271.1"/>
    <property type="molecule type" value="Genomic_DNA"/>
</dbReference>
<comment type="caution">
    <text evidence="2">The sequence shown here is derived from an EMBL/GenBank/DDBJ whole genome shotgun (WGS) entry which is preliminary data.</text>
</comment>
<proteinExistence type="predicted"/>
<keyword evidence="3" id="KW-1185">Reference proteome</keyword>
<feature type="region of interest" description="Disordered" evidence="1">
    <location>
        <begin position="58"/>
        <end position="112"/>
    </location>
</feature>
<gene>
    <name evidence="2" type="ORF">V5799_006948</name>
</gene>
<evidence type="ECO:0000313" key="3">
    <source>
        <dbReference type="Proteomes" id="UP001321473"/>
    </source>
</evidence>
<feature type="compositionally biased region" description="Polar residues" evidence="1">
    <location>
        <begin position="568"/>
        <end position="578"/>
    </location>
</feature>
<accession>A0AAQ4DUY1</accession>
<dbReference type="Proteomes" id="UP001321473">
    <property type="component" value="Unassembled WGS sequence"/>
</dbReference>
<evidence type="ECO:0000313" key="2">
    <source>
        <dbReference type="EMBL" id="KAK8766271.1"/>
    </source>
</evidence>